<dbReference type="PANTHER" id="PTHR10622:SF10">
    <property type="entry name" value="HET DOMAIN-CONTAINING PROTEIN"/>
    <property type="match status" value="1"/>
</dbReference>
<sequence length="448" mass="51754">MRLLHTGNLHFEEFYDAQIPRYAILSHRWGDQEVSFKEMRKPSVVPPGPGMAKLEGFCRLAAEHGFDWCWIDTCCIDKRSSADLSEAINSMFNWYAQAARCYVYLSDITFTPHELYLKTECEEERWLADGWPSLVARFQNSSWFTRGWTLQELIAPEVSNVYFFDGNWNGIGSLPQLETEISRITGIESNYFGYKSSRLYSRSFARADASIAKRMSWVSHRQTSRGEDMAYCLLGLFDVNMPLLYGEGAVKAFYRLQLEILKQTNDESLFAWAIGRSLHGMLAPSPTAFSGSNDIVQGVFGRRPPYSITNQGLEISIPSSHIFEGNDPKRQLLESNDEPENIDIFSNRIKRCVIYLDCHREKDPMKPLVIQLSQIPGMPLYRTKCDTLDQSELPSIFQNYTFQNLTQDLRDTTLVRVENPLKPIAESFDLMVHYMYLFEKFFYQDLVM</sequence>
<dbReference type="AlphaFoldDB" id="A0A8H3EIN9"/>
<comment type="caution">
    <text evidence="3">The sequence shown here is derived from an EMBL/GenBank/DDBJ whole genome shotgun (WGS) entry which is preliminary data.</text>
</comment>
<keyword evidence="4" id="KW-1185">Reference proteome</keyword>
<name>A0A8H3EIN9_9LECA</name>
<dbReference type="EMBL" id="CAJPDS010000006">
    <property type="protein sequence ID" value="CAF9907871.1"/>
    <property type="molecule type" value="Genomic_DNA"/>
</dbReference>
<dbReference type="InterPro" id="IPR058525">
    <property type="entry name" value="DUF8212"/>
</dbReference>
<feature type="domain" description="DUF8212" evidence="2">
    <location>
        <begin position="251"/>
        <end position="273"/>
    </location>
</feature>
<dbReference type="PANTHER" id="PTHR10622">
    <property type="entry name" value="HET DOMAIN-CONTAINING PROTEIN"/>
    <property type="match status" value="1"/>
</dbReference>
<dbReference type="OrthoDB" id="674604at2759"/>
<dbReference type="Pfam" id="PF26640">
    <property type="entry name" value="DUF8212"/>
    <property type="match status" value="1"/>
</dbReference>
<reference evidence="3" key="1">
    <citation type="submission" date="2021-03" db="EMBL/GenBank/DDBJ databases">
        <authorList>
            <person name="Tagirdzhanova G."/>
        </authorList>
    </citation>
    <scope>NUCLEOTIDE SEQUENCE</scope>
</reference>
<feature type="domain" description="Heterokaryon incompatibility" evidence="1">
    <location>
        <begin position="22"/>
        <end position="152"/>
    </location>
</feature>
<evidence type="ECO:0000313" key="3">
    <source>
        <dbReference type="EMBL" id="CAF9907871.1"/>
    </source>
</evidence>
<organism evidence="3 4">
    <name type="scientific">Heterodermia speciosa</name>
    <dbReference type="NCBI Taxonomy" id="116794"/>
    <lineage>
        <taxon>Eukaryota</taxon>
        <taxon>Fungi</taxon>
        <taxon>Dikarya</taxon>
        <taxon>Ascomycota</taxon>
        <taxon>Pezizomycotina</taxon>
        <taxon>Lecanoromycetes</taxon>
        <taxon>OSLEUM clade</taxon>
        <taxon>Lecanoromycetidae</taxon>
        <taxon>Caliciales</taxon>
        <taxon>Physciaceae</taxon>
        <taxon>Heterodermia</taxon>
    </lineage>
</organism>
<accession>A0A8H3EIN9</accession>
<evidence type="ECO:0000313" key="4">
    <source>
        <dbReference type="Proteomes" id="UP000664521"/>
    </source>
</evidence>
<evidence type="ECO:0008006" key="5">
    <source>
        <dbReference type="Google" id="ProtNLM"/>
    </source>
</evidence>
<protein>
    <recommendedName>
        <fullName evidence="5">Heterokaryon incompatibility domain-containing protein</fullName>
    </recommendedName>
</protein>
<proteinExistence type="predicted"/>
<dbReference type="InterPro" id="IPR010730">
    <property type="entry name" value="HET"/>
</dbReference>
<gene>
    <name evidence="3" type="ORF">HETSPECPRED_007925</name>
</gene>
<dbReference type="Pfam" id="PF06985">
    <property type="entry name" value="HET"/>
    <property type="match status" value="1"/>
</dbReference>
<evidence type="ECO:0000259" key="1">
    <source>
        <dbReference type="Pfam" id="PF06985"/>
    </source>
</evidence>
<dbReference type="Proteomes" id="UP000664521">
    <property type="component" value="Unassembled WGS sequence"/>
</dbReference>
<evidence type="ECO:0000259" key="2">
    <source>
        <dbReference type="Pfam" id="PF26640"/>
    </source>
</evidence>